<proteinExistence type="predicted"/>
<dbReference type="EMBL" id="JAUIZM010000005">
    <property type="protein sequence ID" value="KAK1382879.1"/>
    <property type="molecule type" value="Genomic_DNA"/>
</dbReference>
<feature type="domain" description="Disease resistance protein At4g27190-like leucine-rich repeats" evidence="2">
    <location>
        <begin position="968"/>
        <end position="1111"/>
    </location>
</feature>
<dbReference type="Gene3D" id="3.80.10.10">
    <property type="entry name" value="Ribonuclease Inhibitor"/>
    <property type="match status" value="7"/>
</dbReference>
<dbReference type="SUPFAM" id="SSF52058">
    <property type="entry name" value="L domain-like"/>
    <property type="match status" value="4"/>
</dbReference>
<dbReference type="PANTHER" id="PTHR33463">
    <property type="entry name" value="NB-ARC DOMAIN-CONTAINING PROTEIN-RELATED"/>
    <property type="match status" value="1"/>
</dbReference>
<dbReference type="Proteomes" id="UP001237642">
    <property type="component" value="Unassembled WGS sequence"/>
</dbReference>
<evidence type="ECO:0000313" key="4">
    <source>
        <dbReference type="Proteomes" id="UP001237642"/>
    </source>
</evidence>
<dbReference type="InterPro" id="IPR057135">
    <property type="entry name" value="At4g27190-like_LRR"/>
</dbReference>
<reference evidence="3" key="2">
    <citation type="submission" date="2023-05" db="EMBL/GenBank/DDBJ databases">
        <authorList>
            <person name="Schelkunov M.I."/>
        </authorList>
    </citation>
    <scope>NUCLEOTIDE SEQUENCE</scope>
    <source>
        <strain evidence="3">Hsosn_3</strain>
        <tissue evidence="3">Leaf</tissue>
    </source>
</reference>
<accession>A0AAD8MS38</accession>
<reference evidence="3" key="1">
    <citation type="submission" date="2023-02" db="EMBL/GenBank/DDBJ databases">
        <title>Genome of toxic invasive species Heracleum sosnowskyi carries increased number of genes despite the absence of recent whole-genome duplications.</title>
        <authorList>
            <person name="Schelkunov M."/>
            <person name="Shtratnikova V."/>
            <person name="Makarenko M."/>
            <person name="Klepikova A."/>
            <person name="Omelchenko D."/>
            <person name="Novikova G."/>
            <person name="Obukhova E."/>
            <person name="Bogdanov V."/>
            <person name="Penin A."/>
            <person name="Logacheva M."/>
        </authorList>
    </citation>
    <scope>NUCLEOTIDE SEQUENCE</scope>
    <source>
        <strain evidence="3">Hsosn_3</strain>
        <tissue evidence="3">Leaf</tissue>
    </source>
</reference>
<evidence type="ECO:0000313" key="3">
    <source>
        <dbReference type="EMBL" id="KAK1382879.1"/>
    </source>
</evidence>
<keyword evidence="1" id="KW-0611">Plant defense</keyword>
<organism evidence="3 4">
    <name type="scientific">Heracleum sosnowskyi</name>
    <dbReference type="NCBI Taxonomy" id="360622"/>
    <lineage>
        <taxon>Eukaryota</taxon>
        <taxon>Viridiplantae</taxon>
        <taxon>Streptophyta</taxon>
        <taxon>Embryophyta</taxon>
        <taxon>Tracheophyta</taxon>
        <taxon>Spermatophyta</taxon>
        <taxon>Magnoliopsida</taxon>
        <taxon>eudicotyledons</taxon>
        <taxon>Gunneridae</taxon>
        <taxon>Pentapetalae</taxon>
        <taxon>asterids</taxon>
        <taxon>campanulids</taxon>
        <taxon>Apiales</taxon>
        <taxon>Apiaceae</taxon>
        <taxon>Apioideae</taxon>
        <taxon>apioid superclade</taxon>
        <taxon>Tordylieae</taxon>
        <taxon>Tordyliinae</taxon>
        <taxon>Heracleum</taxon>
    </lineage>
</organism>
<gene>
    <name evidence="3" type="ORF">POM88_020614</name>
</gene>
<sequence length="1314" mass="151348">MHLPCKWKLHLDNLEILELSGCWWRELKSLHFPNLKELEVNNCGRSALFTIPGFRSLKQLQTLKISDCDLLEEIVEDVRVDEHDEMDTKTIIELLQLHSVNFQNLRKLRSFMGGANYECYMPALTELEVNNCELSSLFFFGDLQQPESMKFSKLEKRTLVSLQSPTSFYRKKKEMDSISSVQFQPLFDGMVAFPSLNELIIEDLEITDIWGQHYSNDNVVSSSFCKLKRLSVEKCSKLDSVIPVSMLDRLQNLEYIDIEECSRLRNAFPPCIARDLKKLRISSCETMTEIIRGGDQHKEKEITTDHIIVFLELTKLELVNLKNLTNFWCHQGGECNTYTYKVQFPSLVDFKLDSCGVINLEAIELCRDDSTCPLKSISIKSENHLQLPRKWQLHLYTLEKLELRHCWWHELKSLCFPELKELQVSNCGRCALFTISGFGSLQQLETLEISNCDLLEEIVEDVRGDEHDEMDTKTVIELSQLVSVDFKDLPKLKSFTHGANYECHMPKLKKIHLLKCPQHTFSQVEFPCLETFCAIDCGETNLEAIDFGRGDSTYQLKILQIRSDKQMHLPCKWKLHLDNLEILELSGCWWRELKSLHFPNLKELQVNNCGRSALFTISGFRSLKQLQTLRISDCDLLEEIVEDVRGDEHDEMDTKTVIELSQLVSVDFKDLPKLKSFMGGANYECYMPALTEVKVNNCELSSLFFFGDLQQPESMKFSKLEKLTLVSLQSPTSFYRKKKEMDSISSVQFQPLFDGMVAFPSLNELIIQDLEITDIWGQHYSNDNVVSSSSFCKLKSLEVNDCSKLDSVIPVSMLDRLHNLEDLFIEDCSRLRNAFPPCIARDLIRLERMWISSCEMMTEIIGGADQQKEKDISSDHIIVFPELTKLELVNLKNLTNFWCYQGGELNTFTYKVQFPSLVKFKLNSCGVINLEAIELCRDDSTCPLKSISIKSENHLQLPRKWQLHLYTLEKLKLRHCWWQELKSLCFPELKELQVSNCGRCALFTISGFGSLQQLETLEISNCDLLEEIVEDVRGDGHDEMDKKTVIELLQLDSVILKDLPNLKSFTHGTNYECHMPALDYMIFDNCGLSSLFTCSVFRNLQQLDELVVSNCILLEAIVEDGRGDGETSDANDKIITLLKLYSITLEDLPHLSSFSCSESHAFNMPELKEFYLLKCPRLENLKDIKASTGIVSFRTEHGCEEVTDLNDFITKHRKRGCNLVTLQENQSPSELLKNKLRTRVVHNHIPQNVNNRVLDRLWHQLSIRRGFCLLGLYDSINMLHCTTCDIMLYLSGLGELNSFMLTECTKFAHIAIFV</sequence>
<dbReference type="Pfam" id="PF23247">
    <property type="entry name" value="LRR_RPS2"/>
    <property type="match status" value="6"/>
</dbReference>
<feature type="domain" description="Disease resistance protein At4g27190-like leucine-rich repeats" evidence="2">
    <location>
        <begin position="398"/>
        <end position="517"/>
    </location>
</feature>
<feature type="domain" description="Disease resistance protein At4g27190-like leucine-rich repeats" evidence="2">
    <location>
        <begin position="764"/>
        <end position="835"/>
    </location>
</feature>
<dbReference type="InterPro" id="IPR050905">
    <property type="entry name" value="Plant_NBS-LRR"/>
</dbReference>
<name>A0AAD8MS38_9APIA</name>
<feature type="domain" description="Disease resistance protein At4g27190-like leucine-rich repeats" evidence="2">
    <location>
        <begin position="584"/>
        <end position="704"/>
    </location>
</feature>
<evidence type="ECO:0000256" key="1">
    <source>
        <dbReference type="ARBA" id="ARBA00022821"/>
    </source>
</evidence>
<feature type="domain" description="Disease resistance protein At4g27190-like leucine-rich repeats" evidence="2">
    <location>
        <begin position="197"/>
        <end position="268"/>
    </location>
</feature>
<feature type="domain" description="Disease resistance protein At4g27190-like leucine-rich repeats" evidence="2">
    <location>
        <begin position="17"/>
        <end position="138"/>
    </location>
</feature>
<dbReference type="PANTHER" id="PTHR33463:SF145">
    <property type="entry name" value="NB-ARC DOMAIN-CONTAINING PROTEIN"/>
    <property type="match status" value="1"/>
</dbReference>
<dbReference type="InterPro" id="IPR032675">
    <property type="entry name" value="LRR_dom_sf"/>
</dbReference>
<evidence type="ECO:0000259" key="2">
    <source>
        <dbReference type="Pfam" id="PF23247"/>
    </source>
</evidence>
<protein>
    <recommendedName>
        <fullName evidence="2">Disease resistance protein At4g27190-like leucine-rich repeats domain-containing protein</fullName>
    </recommendedName>
</protein>
<keyword evidence="4" id="KW-1185">Reference proteome</keyword>
<comment type="caution">
    <text evidence="3">The sequence shown here is derived from an EMBL/GenBank/DDBJ whole genome shotgun (WGS) entry which is preliminary data.</text>
</comment>